<protein>
    <submittedName>
        <fullName evidence="2">ABC-type Fe3+-hydroxamate transport system, periplasmic component</fullName>
    </submittedName>
</protein>
<reference evidence="2" key="1">
    <citation type="journal article" date="2013" name="PLoS ONE">
        <title>Metagenomic insights into the carbohydrate-active enzymes carried by the microorganisms adhering to solid digesta in the rumen of cows.</title>
        <authorList>
            <person name="Wang L."/>
            <person name="Hatem A."/>
            <person name="Catalyurek U.V."/>
            <person name="Morrison M."/>
            <person name="Yu Z."/>
        </authorList>
    </citation>
    <scope>NUCLEOTIDE SEQUENCE</scope>
</reference>
<dbReference type="Gene3D" id="3.40.50.1980">
    <property type="entry name" value="Nitrogenase molybdenum iron protein domain"/>
    <property type="match status" value="2"/>
</dbReference>
<name>W0FGD9_9BACT</name>
<organism evidence="2">
    <name type="scientific">uncultured bacterium Contig3b</name>
    <dbReference type="NCBI Taxonomy" id="1393568"/>
    <lineage>
        <taxon>Bacteria</taxon>
        <taxon>environmental samples</taxon>
    </lineage>
</organism>
<proteinExistence type="predicted"/>
<sequence length="389" mass="42620">MKMLTKRIICLLLLGALVLGLFSGCNGEKTAQTQAAGPDWSTFSVVRQVPLQHATQFSLTEYDQGYTLLDIPTSGRFLIVPAGAGVPQGLDADVVPLHAPLDRMYLAATSSMDFFRALGSVPAIRLSGTDVNGWYIQEAKDALSSGAMRFAGKYSAPDYELIFAEKCDLAIESTMIYHSPEVKEQLEKLGVPVLVERSSYEEDPLGRMEWIKVYGALLGKLDEAEKLFDAEVKAVEPLLDQPQTGKTVAFFYITATGTVNVRKSGDYVPRMIGLAGGTYVFSDLNNDSALSTMNMTMESFYDGAKDADLLIYNSNIDGELFTLEELLQKSAFLKDFKAVRTGNVWCTGKNLFQEPMGLGKLILDMHRVLTDKNAPGELTYLHKLTAGGN</sequence>
<dbReference type="PROSITE" id="PS51257">
    <property type="entry name" value="PROKAR_LIPOPROTEIN"/>
    <property type="match status" value="1"/>
</dbReference>
<evidence type="ECO:0000259" key="1">
    <source>
        <dbReference type="PROSITE" id="PS50983"/>
    </source>
</evidence>
<dbReference type="InterPro" id="IPR050902">
    <property type="entry name" value="ABC_Transporter_SBP"/>
</dbReference>
<dbReference type="Pfam" id="PF01497">
    <property type="entry name" value="Peripla_BP_2"/>
    <property type="match status" value="1"/>
</dbReference>
<feature type="domain" description="Fe/B12 periplasmic-binding" evidence="1">
    <location>
        <begin position="103"/>
        <end position="377"/>
    </location>
</feature>
<dbReference type="EMBL" id="KC246773">
    <property type="protein sequence ID" value="AHF23736.1"/>
    <property type="molecule type" value="Genomic_DNA"/>
</dbReference>
<evidence type="ECO:0000313" key="2">
    <source>
        <dbReference type="EMBL" id="AHF23736.1"/>
    </source>
</evidence>
<dbReference type="PANTHER" id="PTHR30535">
    <property type="entry name" value="VITAMIN B12-BINDING PROTEIN"/>
    <property type="match status" value="1"/>
</dbReference>
<accession>W0FGD9</accession>
<dbReference type="PROSITE" id="PS50983">
    <property type="entry name" value="FE_B12_PBP"/>
    <property type="match status" value="1"/>
</dbReference>
<dbReference type="InterPro" id="IPR002491">
    <property type="entry name" value="ABC_transptr_periplasmic_BD"/>
</dbReference>
<dbReference type="SUPFAM" id="SSF53807">
    <property type="entry name" value="Helical backbone' metal receptor"/>
    <property type="match status" value="1"/>
</dbReference>
<dbReference type="PANTHER" id="PTHR30535:SF34">
    <property type="entry name" value="MOLYBDATE-BINDING PROTEIN MOLA"/>
    <property type="match status" value="1"/>
</dbReference>
<dbReference type="AlphaFoldDB" id="W0FGD9"/>